<evidence type="ECO:0000256" key="1">
    <source>
        <dbReference type="ARBA" id="ARBA00004726"/>
    </source>
</evidence>
<reference evidence="12" key="1">
    <citation type="submission" date="2022-11" db="EMBL/GenBank/DDBJ databases">
        <title>Hoeflea poritis sp. nov., isolated from scleractinian coral Porites lutea.</title>
        <authorList>
            <person name="Zhang G."/>
            <person name="Wei Q."/>
            <person name="Cai L."/>
        </authorList>
    </citation>
    <scope>NUCLEOTIDE SEQUENCE</scope>
    <source>
        <strain evidence="12">E7-10</strain>
    </source>
</reference>
<keyword evidence="4" id="KW-0288">FMN</keyword>
<comment type="catalytic activity">
    <reaction evidence="10">
        <text>FMN + ATP + H(+) = FAD + diphosphate</text>
        <dbReference type="Rhea" id="RHEA:17237"/>
        <dbReference type="ChEBI" id="CHEBI:15378"/>
        <dbReference type="ChEBI" id="CHEBI:30616"/>
        <dbReference type="ChEBI" id="CHEBI:33019"/>
        <dbReference type="ChEBI" id="CHEBI:57692"/>
        <dbReference type="ChEBI" id="CHEBI:58210"/>
        <dbReference type="EC" id="2.7.7.2"/>
    </reaction>
</comment>
<dbReference type="Proteomes" id="UP001148313">
    <property type="component" value="Unassembled WGS sequence"/>
</dbReference>
<dbReference type="RefSeq" id="WP_271092388.1">
    <property type="nucleotide sequence ID" value="NZ_JAPJZH010000024.1"/>
</dbReference>
<keyword evidence="9" id="KW-0067">ATP-binding</keyword>
<dbReference type="InterPro" id="IPR014729">
    <property type="entry name" value="Rossmann-like_a/b/a_fold"/>
</dbReference>
<evidence type="ECO:0000256" key="2">
    <source>
        <dbReference type="ARBA" id="ARBA00012393"/>
    </source>
</evidence>
<feature type="domain" description="FAD synthetase" evidence="11">
    <location>
        <begin position="28"/>
        <end position="109"/>
    </location>
</feature>
<name>A0ABT4VUZ2_9HYPH</name>
<keyword evidence="8" id="KW-0274">FAD</keyword>
<evidence type="ECO:0000256" key="10">
    <source>
        <dbReference type="ARBA" id="ARBA00049494"/>
    </source>
</evidence>
<evidence type="ECO:0000256" key="7">
    <source>
        <dbReference type="ARBA" id="ARBA00022741"/>
    </source>
</evidence>
<evidence type="ECO:0000313" key="12">
    <source>
        <dbReference type="EMBL" id="MDA4848518.1"/>
    </source>
</evidence>
<dbReference type="EC" id="2.7.7.2" evidence="2"/>
<evidence type="ECO:0000256" key="4">
    <source>
        <dbReference type="ARBA" id="ARBA00022643"/>
    </source>
</evidence>
<proteinExistence type="predicted"/>
<gene>
    <name evidence="12" type="ORF">OOZ53_24385</name>
</gene>
<accession>A0ABT4VUZ2</accession>
<comment type="pathway">
    <text evidence="1">Cofactor biosynthesis; FAD biosynthesis; FAD from FMN: step 1/1.</text>
</comment>
<keyword evidence="3" id="KW-0285">Flavoprotein</keyword>
<evidence type="ECO:0000256" key="6">
    <source>
        <dbReference type="ARBA" id="ARBA00022695"/>
    </source>
</evidence>
<evidence type="ECO:0000256" key="5">
    <source>
        <dbReference type="ARBA" id="ARBA00022679"/>
    </source>
</evidence>
<evidence type="ECO:0000313" key="13">
    <source>
        <dbReference type="Proteomes" id="UP001148313"/>
    </source>
</evidence>
<dbReference type="Gene3D" id="3.40.50.620">
    <property type="entry name" value="HUPs"/>
    <property type="match status" value="1"/>
</dbReference>
<organism evidence="12 13">
    <name type="scientific">Hoeflea poritis</name>
    <dbReference type="NCBI Taxonomy" id="2993659"/>
    <lineage>
        <taxon>Bacteria</taxon>
        <taxon>Pseudomonadati</taxon>
        <taxon>Pseudomonadota</taxon>
        <taxon>Alphaproteobacteria</taxon>
        <taxon>Hyphomicrobiales</taxon>
        <taxon>Rhizobiaceae</taxon>
        <taxon>Hoeflea</taxon>
    </lineage>
</organism>
<keyword evidence="6" id="KW-0548">Nucleotidyltransferase</keyword>
<dbReference type="InterPro" id="IPR015864">
    <property type="entry name" value="FAD_synthase"/>
</dbReference>
<evidence type="ECO:0000256" key="3">
    <source>
        <dbReference type="ARBA" id="ARBA00022630"/>
    </source>
</evidence>
<dbReference type="EMBL" id="JAPJZH010000024">
    <property type="protein sequence ID" value="MDA4848518.1"/>
    <property type="molecule type" value="Genomic_DNA"/>
</dbReference>
<evidence type="ECO:0000256" key="8">
    <source>
        <dbReference type="ARBA" id="ARBA00022827"/>
    </source>
</evidence>
<comment type="caution">
    <text evidence="12">The sequence shown here is derived from an EMBL/GenBank/DDBJ whole genome shotgun (WGS) entry which is preliminary data.</text>
</comment>
<keyword evidence="5" id="KW-0808">Transferase</keyword>
<sequence>MSGITYAVRCWPSAISTDSTWDISSCSRAKIDFAKCQNIQLLFQPRFDELFRSMIPQELVAEILFSGLSVKHVVVGSGFRFGINRTGRTRKLAELAGKRSILTTVVSKLGAFSSTSVQAALHQGDIAMAIISHGDNNVGTPMGTQFGKC</sequence>
<evidence type="ECO:0000259" key="11">
    <source>
        <dbReference type="Pfam" id="PF06574"/>
    </source>
</evidence>
<dbReference type="Pfam" id="PF06574">
    <property type="entry name" value="FAD_syn"/>
    <property type="match status" value="1"/>
</dbReference>
<keyword evidence="7" id="KW-0547">Nucleotide-binding</keyword>
<dbReference type="SUPFAM" id="SSF52374">
    <property type="entry name" value="Nucleotidylyl transferase"/>
    <property type="match status" value="1"/>
</dbReference>
<evidence type="ECO:0000256" key="9">
    <source>
        <dbReference type="ARBA" id="ARBA00022840"/>
    </source>
</evidence>
<keyword evidence="13" id="KW-1185">Reference proteome</keyword>
<protein>
    <recommendedName>
        <fullName evidence="2">FAD synthase</fullName>
        <ecNumber evidence="2">2.7.7.2</ecNumber>
    </recommendedName>
</protein>